<dbReference type="AlphaFoldDB" id="A0A9P6G2P2"/>
<organism evidence="5 6">
    <name type="scientific">Lunasporangiospora selenospora</name>
    <dbReference type="NCBI Taxonomy" id="979761"/>
    <lineage>
        <taxon>Eukaryota</taxon>
        <taxon>Fungi</taxon>
        <taxon>Fungi incertae sedis</taxon>
        <taxon>Mucoromycota</taxon>
        <taxon>Mortierellomycotina</taxon>
        <taxon>Mortierellomycetes</taxon>
        <taxon>Mortierellales</taxon>
        <taxon>Mortierellaceae</taxon>
        <taxon>Lunasporangiospora</taxon>
    </lineage>
</organism>
<feature type="domain" description="PROP1-like PPR" evidence="3">
    <location>
        <begin position="176"/>
        <end position="302"/>
    </location>
</feature>
<evidence type="ECO:0008006" key="7">
    <source>
        <dbReference type="Google" id="ProtNLM"/>
    </source>
</evidence>
<dbReference type="InterPro" id="IPR011990">
    <property type="entry name" value="TPR-like_helical_dom_sf"/>
</dbReference>
<evidence type="ECO:0000256" key="1">
    <source>
        <dbReference type="ARBA" id="ARBA00022737"/>
    </source>
</evidence>
<dbReference type="Pfam" id="PF01535">
    <property type="entry name" value="PPR"/>
    <property type="match status" value="1"/>
</dbReference>
<reference evidence="5" key="1">
    <citation type="journal article" date="2020" name="Fungal Divers.">
        <title>Resolving the Mortierellaceae phylogeny through synthesis of multi-gene phylogenetics and phylogenomics.</title>
        <authorList>
            <person name="Vandepol N."/>
            <person name="Liber J."/>
            <person name="Desiro A."/>
            <person name="Na H."/>
            <person name="Kennedy M."/>
            <person name="Barry K."/>
            <person name="Grigoriev I.V."/>
            <person name="Miller A.N."/>
            <person name="O'Donnell K."/>
            <person name="Stajich J.E."/>
            <person name="Bonito G."/>
        </authorList>
    </citation>
    <scope>NUCLEOTIDE SEQUENCE</scope>
    <source>
        <strain evidence="5">KOD1015</strain>
    </source>
</reference>
<keyword evidence="6" id="KW-1185">Reference proteome</keyword>
<protein>
    <recommendedName>
        <fullName evidence="7">Pentacotripeptide-repeat region of PRORP domain-containing protein</fullName>
    </recommendedName>
</protein>
<feature type="repeat" description="PPR" evidence="2">
    <location>
        <begin position="154"/>
        <end position="188"/>
    </location>
</feature>
<dbReference type="Pfam" id="PF13041">
    <property type="entry name" value="PPR_2"/>
    <property type="match status" value="1"/>
</dbReference>
<dbReference type="OrthoDB" id="185373at2759"/>
<dbReference type="Pfam" id="PF17177">
    <property type="entry name" value="PPR_long"/>
    <property type="match status" value="1"/>
</dbReference>
<dbReference type="Proteomes" id="UP000780801">
    <property type="component" value="Unassembled WGS sequence"/>
</dbReference>
<dbReference type="PANTHER" id="PTHR47933:SF40">
    <property type="entry name" value="PENTATRICOPEPTIDE REPEAT-CONTAINING PROTEIN 1, MITOCHONDRIAL-RELATED"/>
    <property type="match status" value="1"/>
</dbReference>
<evidence type="ECO:0000313" key="5">
    <source>
        <dbReference type="EMBL" id="KAF9585721.1"/>
    </source>
</evidence>
<comment type="caution">
    <text evidence="5">The sequence shown here is derived from an EMBL/GenBank/DDBJ whole genome shotgun (WGS) entry which is preliminary data.</text>
</comment>
<evidence type="ECO:0000259" key="3">
    <source>
        <dbReference type="Pfam" id="PF17177"/>
    </source>
</evidence>
<dbReference type="InterPro" id="IPR057027">
    <property type="entry name" value="TPR_mt"/>
</dbReference>
<feature type="repeat" description="PPR" evidence="2">
    <location>
        <begin position="224"/>
        <end position="258"/>
    </location>
</feature>
<sequence length="810" mass="92927">MMWEAVASKNPQQIWHTFNLLTANKKVTWRKRKSDAHRVRHPFSPVLYNRILHSFQQYKKPISAKWALKVYEELSKFYTLRLPTLNCILDILVRHEDLDWAINFFKTGISKANLQPDTQSYNIIIRGLAGNGREEEARKIYDEMRAGVYSVRPDVATYSTLMNHYAKKGQLQVADSVLEHMFADKVKPNIWIFNSIVDRCVARRDYDGANKVISMMRESGLKPDVVTYTTLIDRYAGDGDEEGIARIQQEMAENNVQPNAQTITSIMRVFAHATLEGEIDERLESLLKSLPVGEMNDMTFGVLMNVYGKRKNLSAAMDIYQHIVSKGRLVNDVIVNSLLDGHVRAGDPQMASKIFHEHFTVRNTQPLSSWTYSIMITGCCKENSLNDALHYYHLMTRYKIEPDAISCSRMIQLFLGHHSLDRAQRMLQVMQSSNMTISIQTFTMLIDYMSKSKDMRGALRCYQQMLDAGIHPDVNCYTVLMNAFIREKNFAACVAMHERMVHSGIKPSLESLTTILHVHSIQGNLQKVREQWEAIEVEGFLPDHKAYTLLMQTYANLSNVEMVEFIYEEMQRKEIKIDEITLRTIVSSYATLPQLNLARIDEISSVMEKKDLVPSAEYFKVLMEAYGEHHMPDRLVKMWNHLQQLDTPLSWTPNTDILLNLIEACRDRGYIDTLHSVWHAATIGYSPITTQSTGGVDTPLPKMLSSSSSPRSTETIRTPIPITPAPEVFTAYLNALLTHNRFQEIEQLLSDTCREVGVMPRPEDMEFLFTGLAQYAFLGKELGRMLALVEQRWPMYVPLATRIVQGTRRI</sequence>
<dbReference type="InterPro" id="IPR051240">
    <property type="entry name" value="Mito_RNA-Proc/Resp"/>
</dbReference>
<dbReference type="GO" id="GO:0003729">
    <property type="term" value="F:mRNA binding"/>
    <property type="evidence" value="ECO:0007669"/>
    <property type="project" value="TreeGrafter"/>
</dbReference>
<dbReference type="InterPro" id="IPR002885">
    <property type="entry name" value="PPR_rpt"/>
</dbReference>
<dbReference type="PANTHER" id="PTHR47933">
    <property type="entry name" value="PENTATRICOPEPTIDE REPEAT-CONTAINING PROTEIN 1, MITOCHONDRIAL"/>
    <property type="match status" value="1"/>
</dbReference>
<feature type="repeat" description="PPR" evidence="2">
    <location>
        <begin position="368"/>
        <end position="402"/>
    </location>
</feature>
<gene>
    <name evidence="5" type="ORF">BGW38_001060</name>
</gene>
<evidence type="ECO:0000256" key="2">
    <source>
        <dbReference type="PROSITE-ProRule" id="PRU00708"/>
    </source>
</evidence>
<evidence type="ECO:0000313" key="6">
    <source>
        <dbReference type="Proteomes" id="UP000780801"/>
    </source>
</evidence>
<evidence type="ECO:0000259" key="4">
    <source>
        <dbReference type="Pfam" id="PF23276"/>
    </source>
</evidence>
<dbReference type="Pfam" id="PF23276">
    <property type="entry name" value="TPR_24"/>
    <property type="match status" value="1"/>
</dbReference>
<feature type="repeat" description="PPR" evidence="2">
    <location>
        <begin position="117"/>
        <end position="151"/>
    </location>
</feature>
<accession>A0A9P6G2P2</accession>
<keyword evidence="1" id="KW-0677">Repeat</keyword>
<dbReference type="PROSITE" id="PS51375">
    <property type="entry name" value="PPR"/>
    <property type="match status" value="8"/>
</dbReference>
<dbReference type="Pfam" id="PF13812">
    <property type="entry name" value="PPR_3"/>
    <property type="match status" value="1"/>
</dbReference>
<dbReference type="NCBIfam" id="TIGR00756">
    <property type="entry name" value="PPR"/>
    <property type="match status" value="6"/>
</dbReference>
<feature type="repeat" description="PPR" evidence="2">
    <location>
        <begin position="543"/>
        <end position="577"/>
    </location>
</feature>
<feature type="repeat" description="PPR" evidence="2">
    <location>
        <begin position="189"/>
        <end position="223"/>
    </location>
</feature>
<feature type="repeat" description="PPR" evidence="2">
    <location>
        <begin position="473"/>
        <end position="507"/>
    </location>
</feature>
<name>A0A9P6G2P2_9FUNG</name>
<feature type="domain" description="Pentatricopeptide repeat-containing protein-mitochondrial" evidence="4">
    <location>
        <begin position="337"/>
        <end position="465"/>
    </location>
</feature>
<dbReference type="Gene3D" id="1.25.40.10">
    <property type="entry name" value="Tetratricopeptide repeat domain"/>
    <property type="match status" value="5"/>
</dbReference>
<feature type="repeat" description="PPR" evidence="2">
    <location>
        <begin position="438"/>
        <end position="472"/>
    </location>
</feature>
<proteinExistence type="predicted"/>
<dbReference type="EMBL" id="JAABOA010000132">
    <property type="protein sequence ID" value="KAF9585721.1"/>
    <property type="molecule type" value="Genomic_DNA"/>
</dbReference>
<dbReference type="InterPro" id="IPR033443">
    <property type="entry name" value="PROP1-like_PPR_dom"/>
</dbReference>